<dbReference type="InterPro" id="IPR016162">
    <property type="entry name" value="Ald_DH_N"/>
</dbReference>
<evidence type="ECO:0000313" key="8">
    <source>
        <dbReference type="EMBL" id="MBB6329004.1"/>
    </source>
</evidence>
<evidence type="ECO:0000256" key="5">
    <source>
        <dbReference type="PROSITE-ProRule" id="PRU10007"/>
    </source>
</evidence>
<dbReference type="InterPro" id="IPR029510">
    <property type="entry name" value="Ald_DH_CS_GLU"/>
</dbReference>
<evidence type="ECO:0000256" key="3">
    <source>
        <dbReference type="ARBA" id="ARBA00024226"/>
    </source>
</evidence>
<dbReference type="PANTHER" id="PTHR42804">
    <property type="entry name" value="ALDEHYDE DEHYDROGENASE"/>
    <property type="match status" value="1"/>
</dbReference>
<organism evidence="8 9">
    <name type="scientific">Algoriphagus iocasae</name>
    <dbReference type="NCBI Taxonomy" id="1836499"/>
    <lineage>
        <taxon>Bacteria</taxon>
        <taxon>Pseudomonadati</taxon>
        <taxon>Bacteroidota</taxon>
        <taxon>Cytophagia</taxon>
        <taxon>Cytophagales</taxon>
        <taxon>Cyclobacteriaceae</taxon>
        <taxon>Algoriphagus</taxon>
    </lineage>
</organism>
<dbReference type="PROSITE" id="PS00687">
    <property type="entry name" value="ALDEHYDE_DEHYDR_GLU"/>
    <property type="match status" value="1"/>
</dbReference>
<evidence type="ECO:0000256" key="6">
    <source>
        <dbReference type="RuleBase" id="RU003345"/>
    </source>
</evidence>
<dbReference type="InterPro" id="IPR016160">
    <property type="entry name" value="Ald_DH_CS_CYS"/>
</dbReference>
<keyword evidence="2 6" id="KW-0560">Oxidoreductase</keyword>
<dbReference type="EMBL" id="JACIJO010000007">
    <property type="protein sequence ID" value="MBB6329004.1"/>
    <property type="molecule type" value="Genomic_DNA"/>
</dbReference>
<reference evidence="8 9" key="1">
    <citation type="submission" date="2020-08" db="EMBL/GenBank/DDBJ databases">
        <title>Genomic Encyclopedia of Type Strains, Phase IV (KMG-IV): sequencing the most valuable type-strain genomes for metagenomic binning, comparative biology and taxonomic classification.</title>
        <authorList>
            <person name="Goeker M."/>
        </authorList>
    </citation>
    <scope>NUCLEOTIDE SEQUENCE [LARGE SCALE GENOMIC DNA]</scope>
    <source>
        <strain evidence="8 9">DSM 102044</strain>
    </source>
</reference>
<dbReference type="InterPro" id="IPR016161">
    <property type="entry name" value="Ald_DH/histidinol_DH"/>
</dbReference>
<name>A0A841MWS0_9BACT</name>
<sequence length="485" mass="52839">MARHIQGTFEIKKVMKQIQSVYINGKFLVPKGSETAKIISPRDGKPIAQLTYANQEDTRLAIQAASVALVNYSQSSIEERSGILKRIHDQITNRIDDLIKATILEYGATRERAKWSNLISASTFLNQIEVIKNYPFERNVNESKVKMEAVGVTALFTPWNSVAGSIAVKVASALSAGCTIVLKPSEFGAWQSQIIMECIDAAGLPKGVVNMVNGRGDEISKAIMESTEVTKISFTGSTAIGKILAKQAIETMKRVTLELGGKSANIILEDADLDTAIPMALQASFMNNGQACIAGSRLLIPASKKEEIKNRLIEAASRFIVGNPFDKEVNMGPVANQKQVDRVQQYIISGIEEGAELVHGGPGRPKGFEEGYYVNPTIFMGANNSMKISREEIFGPVLTVISYENEEQAIEIANDSDYGLMAFISSGDTERAQLIANKLKAGRVLINTLKHDPLAPFGGYKNSGFGRENGVLGLEEFLEVKTLIM</sequence>
<feature type="active site" evidence="5">
    <location>
        <position position="258"/>
    </location>
</feature>
<comment type="similarity">
    <text evidence="1 6">Belongs to the aldehyde dehydrogenase family.</text>
</comment>
<dbReference type="Pfam" id="PF00171">
    <property type="entry name" value="Aldedh"/>
    <property type="match status" value="1"/>
</dbReference>
<comment type="catalytic activity">
    <reaction evidence="4">
        <text>an aldehyde + NAD(+) + H2O = a carboxylate + NADH + 2 H(+)</text>
        <dbReference type="Rhea" id="RHEA:16185"/>
        <dbReference type="ChEBI" id="CHEBI:15377"/>
        <dbReference type="ChEBI" id="CHEBI:15378"/>
        <dbReference type="ChEBI" id="CHEBI:17478"/>
        <dbReference type="ChEBI" id="CHEBI:29067"/>
        <dbReference type="ChEBI" id="CHEBI:57540"/>
        <dbReference type="ChEBI" id="CHEBI:57945"/>
        <dbReference type="EC" id="1.2.1.3"/>
    </reaction>
</comment>
<dbReference type="InterPro" id="IPR015590">
    <property type="entry name" value="Aldehyde_DH_dom"/>
</dbReference>
<dbReference type="CDD" id="cd07138">
    <property type="entry name" value="ALDH_CddD_SSP0762"/>
    <property type="match status" value="1"/>
</dbReference>
<accession>A0A841MWS0</accession>
<dbReference type="Gene3D" id="3.40.309.10">
    <property type="entry name" value="Aldehyde Dehydrogenase, Chain A, domain 2"/>
    <property type="match status" value="1"/>
</dbReference>
<dbReference type="GO" id="GO:0004029">
    <property type="term" value="F:aldehyde dehydrogenase (NAD+) activity"/>
    <property type="evidence" value="ECO:0007669"/>
    <property type="project" value="UniProtKB-EC"/>
</dbReference>
<dbReference type="InterPro" id="IPR016163">
    <property type="entry name" value="Ald_DH_C"/>
</dbReference>
<evidence type="ECO:0000256" key="2">
    <source>
        <dbReference type="ARBA" id="ARBA00023002"/>
    </source>
</evidence>
<protein>
    <recommendedName>
        <fullName evidence="3">aldehyde dehydrogenase (NAD(+))</fullName>
        <ecNumber evidence="3">1.2.1.3</ecNumber>
    </recommendedName>
</protein>
<evidence type="ECO:0000256" key="1">
    <source>
        <dbReference type="ARBA" id="ARBA00009986"/>
    </source>
</evidence>
<dbReference type="EC" id="1.2.1.3" evidence="3"/>
<gene>
    <name evidence="8" type="ORF">FHS59_004668</name>
</gene>
<dbReference type="Gene3D" id="3.40.605.10">
    <property type="entry name" value="Aldehyde Dehydrogenase, Chain A, domain 1"/>
    <property type="match status" value="1"/>
</dbReference>
<feature type="domain" description="Aldehyde dehydrogenase" evidence="7">
    <location>
        <begin position="31"/>
        <end position="482"/>
    </location>
</feature>
<keyword evidence="9" id="KW-1185">Reference proteome</keyword>
<evidence type="ECO:0000313" key="9">
    <source>
        <dbReference type="Proteomes" id="UP000588604"/>
    </source>
</evidence>
<dbReference type="PROSITE" id="PS00070">
    <property type="entry name" value="ALDEHYDE_DEHYDR_CYS"/>
    <property type="match status" value="1"/>
</dbReference>
<evidence type="ECO:0000259" key="7">
    <source>
        <dbReference type="Pfam" id="PF00171"/>
    </source>
</evidence>
<dbReference type="FunFam" id="3.40.309.10:FF:000012">
    <property type="entry name" value="Betaine aldehyde dehydrogenase"/>
    <property type="match status" value="1"/>
</dbReference>
<evidence type="ECO:0000256" key="4">
    <source>
        <dbReference type="ARBA" id="ARBA00049194"/>
    </source>
</evidence>
<comment type="caution">
    <text evidence="8">The sequence shown here is derived from an EMBL/GenBank/DDBJ whole genome shotgun (WGS) entry which is preliminary data.</text>
</comment>
<dbReference type="SUPFAM" id="SSF53720">
    <property type="entry name" value="ALDH-like"/>
    <property type="match status" value="1"/>
</dbReference>
<dbReference type="PANTHER" id="PTHR42804:SF1">
    <property type="entry name" value="ALDEHYDE DEHYDROGENASE-RELATED"/>
    <property type="match status" value="1"/>
</dbReference>
<dbReference type="AlphaFoldDB" id="A0A841MWS0"/>
<proteinExistence type="inferred from homology"/>
<dbReference type="Proteomes" id="UP000588604">
    <property type="component" value="Unassembled WGS sequence"/>
</dbReference>